<evidence type="ECO:0000256" key="4">
    <source>
        <dbReference type="ARBA" id="ARBA00022764"/>
    </source>
</evidence>
<dbReference type="PANTHER" id="PTHR30222:SF17">
    <property type="entry name" value="SPERMIDINE_PUTRESCINE-BINDING PERIPLASMIC PROTEIN"/>
    <property type="match status" value="1"/>
</dbReference>
<evidence type="ECO:0000256" key="5">
    <source>
        <dbReference type="PIRNR" id="PIRNR019574"/>
    </source>
</evidence>
<dbReference type="EMBL" id="CP000155">
    <property type="protein sequence ID" value="ABC28938.1"/>
    <property type="molecule type" value="Genomic_DNA"/>
</dbReference>
<name>Q2SK86_HAHCH</name>
<proteinExistence type="inferred from homology"/>
<evidence type="ECO:0000256" key="2">
    <source>
        <dbReference type="ARBA" id="ARBA00022448"/>
    </source>
</evidence>
<dbReference type="STRING" id="349521.HCH_02109"/>
<evidence type="ECO:0000313" key="6">
    <source>
        <dbReference type="EMBL" id="ABC28938.1"/>
    </source>
</evidence>
<dbReference type="Gene3D" id="3.40.190.10">
    <property type="entry name" value="Periplasmic binding protein-like II"/>
    <property type="match status" value="2"/>
</dbReference>
<comment type="subcellular location">
    <subcellularLocation>
        <location evidence="1 5">Periplasm</location>
    </subcellularLocation>
</comment>
<dbReference type="eggNOG" id="COG0687">
    <property type="taxonomic scope" value="Bacteria"/>
</dbReference>
<dbReference type="PRINTS" id="PR00909">
    <property type="entry name" value="SPERMDNBNDNG"/>
</dbReference>
<dbReference type="PANTHER" id="PTHR30222">
    <property type="entry name" value="SPERMIDINE/PUTRESCINE-BINDING PERIPLASMIC PROTEIN"/>
    <property type="match status" value="1"/>
</dbReference>
<dbReference type="GO" id="GO:0019808">
    <property type="term" value="F:polyamine binding"/>
    <property type="evidence" value="ECO:0007669"/>
    <property type="project" value="InterPro"/>
</dbReference>
<dbReference type="InterPro" id="IPR006059">
    <property type="entry name" value="SBP"/>
</dbReference>
<keyword evidence="7" id="KW-1185">Reference proteome</keyword>
<sequence length="350" mass="39463">MEHRLILWLTIWGVSLLYPLAVRGSDSVELVLYNWANYMPPELLDAFQKETGVQVRELYYSSDESKQALLAETQGVGLDLIISAGASMREYVIPEWIDALQPELLPHLSNVDSHWMEKFGEVEGFGVPLLWGTIGIAYRSDKLPQPPSSWQDFFKPHHTLRQKIMVIDDSADAFGMALVALGYSMNSTDLAQVEAAGMLLEQQKPYVAGYAYPLIDENSELIKGHIVMAMMYNGDAVGLHELDPRVEFVAPAEGANLWVDYIGVVKKSQHKEEAHQFIDFLLRPENAAKLSESLHYASANKAAASKLSKEHLENPDIYPPKDVMDKVDTYKVISPEVLKLRNQMFRSIKR</sequence>
<evidence type="ECO:0000313" key="7">
    <source>
        <dbReference type="Proteomes" id="UP000000238"/>
    </source>
</evidence>
<evidence type="ECO:0000256" key="1">
    <source>
        <dbReference type="ARBA" id="ARBA00004418"/>
    </source>
</evidence>
<keyword evidence="2 5" id="KW-0813">Transport</keyword>
<keyword evidence="4 5" id="KW-0574">Periplasm</keyword>
<dbReference type="GO" id="GO:0042597">
    <property type="term" value="C:periplasmic space"/>
    <property type="evidence" value="ECO:0007669"/>
    <property type="project" value="UniProtKB-SubCell"/>
</dbReference>
<gene>
    <name evidence="6" type="ordered locus">HCH_02109</name>
</gene>
<evidence type="ECO:0000256" key="3">
    <source>
        <dbReference type="ARBA" id="ARBA00022729"/>
    </source>
</evidence>
<dbReference type="CDD" id="cd13590">
    <property type="entry name" value="PBP2_PotD_PotF_like"/>
    <property type="match status" value="1"/>
</dbReference>
<comment type="similarity">
    <text evidence="5">Belongs to the bacterial solute-binding protein PotD/PotF family.</text>
</comment>
<dbReference type="GO" id="GO:0015846">
    <property type="term" value="P:polyamine transport"/>
    <property type="evidence" value="ECO:0007669"/>
    <property type="project" value="InterPro"/>
</dbReference>
<dbReference type="HOGENOM" id="CLU_026974_1_3_6"/>
<dbReference type="Proteomes" id="UP000000238">
    <property type="component" value="Chromosome"/>
</dbReference>
<dbReference type="PIRSF" id="PIRSF019574">
    <property type="entry name" value="Periplasmic_polyamine_BP"/>
    <property type="match status" value="1"/>
</dbReference>
<dbReference type="InterPro" id="IPR001188">
    <property type="entry name" value="Sperm_putr-bd"/>
</dbReference>
<comment type="function">
    <text evidence="5">Required for the activity of the bacterial periplasmic transport system of putrescine.</text>
</comment>
<reference evidence="6 7" key="1">
    <citation type="journal article" date="2005" name="Nucleic Acids Res.">
        <title>Genomic blueprint of Hahella chejuensis, a marine microbe producing an algicidal agent.</title>
        <authorList>
            <person name="Jeong H."/>
            <person name="Yim J.H."/>
            <person name="Lee C."/>
            <person name="Choi S.-H."/>
            <person name="Park Y.K."/>
            <person name="Yoon S.H."/>
            <person name="Hur C.-G."/>
            <person name="Kang H.-Y."/>
            <person name="Kim D."/>
            <person name="Lee H.H."/>
            <person name="Park K.H."/>
            <person name="Park S.-H."/>
            <person name="Park H.-S."/>
            <person name="Lee H.K."/>
            <person name="Oh T.K."/>
            <person name="Kim J.F."/>
        </authorList>
    </citation>
    <scope>NUCLEOTIDE SEQUENCE [LARGE SCALE GENOMIC DNA]</scope>
    <source>
        <strain evidence="6 7">KCTC 2396</strain>
    </source>
</reference>
<keyword evidence="3" id="KW-0732">Signal</keyword>
<dbReference type="AlphaFoldDB" id="Q2SK86"/>
<protein>
    <recommendedName>
        <fullName evidence="5">Putrescine-binding periplasmic protein</fullName>
    </recommendedName>
</protein>
<dbReference type="KEGG" id="hch:HCH_02109"/>
<dbReference type="SUPFAM" id="SSF53850">
    <property type="entry name" value="Periplasmic binding protein-like II"/>
    <property type="match status" value="1"/>
</dbReference>
<accession>Q2SK86</accession>
<organism evidence="6 7">
    <name type="scientific">Hahella chejuensis (strain KCTC 2396)</name>
    <dbReference type="NCBI Taxonomy" id="349521"/>
    <lineage>
        <taxon>Bacteria</taxon>
        <taxon>Pseudomonadati</taxon>
        <taxon>Pseudomonadota</taxon>
        <taxon>Gammaproteobacteria</taxon>
        <taxon>Oceanospirillales</taxon>
        <taxon>Hahellaceae</taxon>
        <taxon>Hahella</taxon>
    </lineage>
</organism>
<dbReference type="Pfam" id="PF13416">
    <property type="entry name" value="SBP_bac_8"/>
    <property type="match status" value="1"/>
</dbReference>